<evidence type="ECO:0000313" key="4">
    <source>
        <dbReference type="Proteomes" id="UP000192266"/>
    </source>
</evidence>
<dbReference type="SUPFAM" id="SSF49452">
    <property type="entry name" value="Starch-binding domain-like"/>
    <property type="match status" value="1"/>
</dbReference>
<dbReference type="InterPro" id="IPR032812">
    <property type="entry name" value="SbsA_Ig"/>
</dbReference>
<organism evidence="3 4">
    <name type="scientific">Hymenobacter roseosalivarius DSM 11622</name>
    <dbReference type="NCBI Taxonomy" id="645990"/>
    <lineage>
        <taxon>Bacteria</taxon>
        <taxon>Pseudomonadati</taxon>
        <taxon>Bacteroidota</taxon>
        <taxon>Cytophagia</taxon>
        <taxon>Cytophagales</taxon>
        <taxon>Hymenobacteraceae</taxon>
        <taxon>Hymenobacter</taxon>
    </lineage>
</organism>
<keyword evidence="1" id="KW-0732">Signal</keyword>
<proteinExistence type="predicted"/>
<dbReference type="AlphaFoldDB" id="A0A1W1UNK9"/>
<dbReference type="EMBL" id="FWWW01000036">
    <property type="protein sequence ID" value="SMB82718.1"/>
    <property type="molecule type" value="Genomic_DNA"/>
</dbReference>
<feature type="domain" description="SbsA Ig-like" evidence="2">
    <location>
        <begin position="34"/>
        <end position="133"/>
    </location>
</feature>
<dbReference type="Proteomes" id="UP000192266">
    <property type="component" value="Unassembled WGS sequence"/>
</dbReference>
<evidence type="ECO:0000256" key="1">
    <source>
        <dbReference type="ARBA" id="ARBA00022729"/>
    </source>
</evidence>
<dbReference type="STRING" id="645990.SAMN00120144_2218"/>
<gene>
    <name evidence="3" type="ORF">SAMN00120144_2218</name>
</gene>
<dbReference type="InterPro" id="IPR013784">
    <property type="entry name" value="Carb-bd-like_fold"/>
</dbReference>
<dbReference type="Pfam" id="PF13205">
    <property type="entry name" value="Big_5"/>
    <property type="match status" value="1"/>
</dbReference>
<sequence length="544" mass="59926">MSVRARLLFLLGIGGGISGCAAVSSPEGGPKDLTVPKLVRTSPEQGARNVSQQSIRLEFSETVQLKDLQKNLIIAPVIPDENKYQVREDKGGITLTFEQPLDKNTTYSFNFGTAITDITESNVAPNVMLSFSTGADLDSGRVFGRVTDLLTKRTAEDISVILYPEADTANIRRGKPYYLVRTTKDGQYAFQNLREGRYRLFALQDKNNTRRYEEGERIAYLPELITVAPGLDSIPLVMVRPDARRPLATGRQGAPTQFKVSYNEGVRQAVVAPLPEGGAAPSPEAMTQLNNALQVTDQGKSVVLYKTKAVAEGRYVLTATDSVGNIGRDTINVRFQGNAARRGPAYTVENNPQEVYSQGQVRFLFTEPIILLPNQPFGTLVEDSTARRPLRLPQDGTLSPDRARLTIKLNLKAKKTATIILDSTAITSVTGQSLGLRPLRLRVSDQSPTGTLSGAIKTKFTRYQVQLINDSFQPVAVLDSPKNRYVFSNIAPGSYQIRVLIDADANGTWRGGDPQFRLPAEPVYLFSKKLEVRSNWEQEENLAF</sequence>
<reference evidence="3 4" key="1">
    <citation type="submission" date="2017-04" db="EMBL/GenBank/DDBJ databases">
        <authorList>
            <person name="Afonso C.L."/>
            <person name="Miller P.J."/>
            <person name="Scott M.A."/>
            <person name="Spackman E."/>
            <person name="Goraichik I."/>
            <person name="Dimitrov K.M."/>
            <person name="Suarez D.L."/>
            <person name="Swayne D.E."/>
        </authorList>
    </citation>
    <scope>NUCLEOTIDE SEQUENCE [LARGE SCALE GENOMIC DNA]</scope>
    <source>
        <strain evidence="3 4">DSM 11622</strain>
    </source>
</reference>
<dbReference type="GO" id="GO:0030246">
    <property type="term" value="F:carbohydrate binding"/>
    <property type="evidence" value="ECO:0007669"/>
    <property type="project" value="InterPro"/>
</dbReference>
<dbReference type="RefSeq" id="WP_084443510.1">
    <property type="nucleotide sequence ID" value="NZ_FWWW01000036.1"/>
</dbReference>
<keyword evidence="4" id="KW-1185">Reference proteome</keyword>
<dbReference type="OrthoDB" id="9809989at2"/>
<name>A0A1W1UNK9_9BACT</name>
<accession>A0A1W1UNK9</accession>
<evidence type="ECO:0000313" key="3">
    <source>
        <dbReference type="EMBL" id="SMB82718.1"/>
    </source>
</evidence>
<protein>
    <recommendedName>
        <fullName evidence="2">SbsA Ig-like domain-containing protein</fullName>
    </recommendedName>
</protein>
<dbReference type="PROSITE" id="PS51257">
    <property type="entry name" value="PROKAR_LIPOPROTEIN"/>
    <property type="match status" value="1"/>
</dbReference>
<evidence type="ECO:0000259" key="2">
    <source>
        <dbReference type="Pfam" id="PF13205"/>
    </source>
</evidence>